<protein>
    <recommendedName>
        <fullName evidence="4">Flagellin</fullName>
    </recommendedName>
</protein>
<feature type="transmembrane region" description="Helical" evidence="6">
    <location>
        <begin position="38"/>
        <end position="61"/>
    </location>
</feature>
<evidence type="ECO:0000256" key="2">
    <source>
        <dbReference type="ARBA" id="ARBA00010256"/>
    </source>
</evidence>
<feature type="compositionally biased region" description="Polar residues" evidence="5">
    <location>
        <begin position="1"/>
        <end position="12"/>
    </location>
</feature>
<organism evidence="7 8">
    <name type="scientific">Halobellus clavatus</name>
    <dbReference type="NCBI Taxonomy" id="660517"/>
    <lineage>
        <taxon>Archaea</taxon>
        <taxon>Methanobacteriati</taxon>
        <taxon>Methanobacteriota</taxon>
        <taxon>Stenosarchaea group</taxon>
        <taxon>Halobacteria</taxon>
        <taxon>Halobacteriales</taxon>
        <taxon>Haloferacaceae</taxon>
        <taxon>Halobellus</taxon>
    </lineage>
</organism>
<keyword evidence="7" id="KW-0282">Flagellum</keyword>
<evidence type="ECO:0000313" key="7">
    <source>
        <dbReference type="EMBL" id="SDY46458.1"/>
    </source>
</evidence>
<dbReference type="NCBIfam" id="TIGR02537">
    <property type="entry name" value="arch_flag_Nterm"/>
    <property type="match status" value="1"/>
</dbReference>
<keyword evidence="6" id="KW-0472">Membrane</keyword>
<dbReference type="GO" id="GO:0005198">
    <property type="term" value="F:structural molecule activity"/>
    <property type="evidence" value="ECO:0007669"/>
    <property type="project" value="InterPro"/>
</dbReference>
<evidence type="ECO:0000256" key="5">
    <source>
        <dbReference type="SAM" id="MobiDB-lite"/>
    </source>
</evidence>
<evidence type="ECO:0000256" key="3">
    <source>
        <dbReference type="ARBA" id="ARBA00022440"/>
    </source>
</evidence>
<dbReference type="AlphaFoldDB" id="A0A1H3K4D1"/>
<comment type="similarity">
    <text evidence="2 4">Belongs to the archaeal flagellin family.</text>
</comment>
<evidence type="ECO:0000256" key="4">
    <source>
        <dbReference type="RuleBase" id="RU361282"/>
    </source>
</evidence>
<feature type="compositionally biased region" description="Basic and acidic residues" evidence="5">
    <location>
        <begin position="15"/>
        <end position="28"/>
    </location>
</feature>
<feature type="region of interest" description="Disordered" evidence="5">
    <location>
        <begin position="1"/>
        <end position="29"/>
    </location>
</feature>
<keyword evidence="7" id="KW-0966">Cell projection</keyword>
<dbReference type="EMBL" id="FNPB01000017">
    <property type="protein sequence ID" value="SDY46458.1"/>
    <property type="molecule type" value="Genomic_DNA"/>
</dbReference>
<proteinExistence type="inferred from homology"/>
<accession>A0A1H3K4D1</accession>
<keyword evidence="3 4" id="KW-0974">Archaeal flagellum</keyword>
<dbReference type="Proteomes" id="UP000199170">
    <property type="component" value="Unassembled WGS sequence"/>
</dbReference>
<reference evidence="8" key="1">
    <citation type="submission" date="2016-10" db="EMBL/GenBank/DDBJ databases">
        <authorList>
            <person name="Varghese N."/>
            <person name="Submissions S."/>
        </authorList>
    </citation>
    <scope>NUCLEOTIDE SEQUENCE [LARGE SCALE GENOMIC DNA]</scope>
    <source>
        <strain evidence="8">CGMCC 1.10118</strain>
    </source>
</reference>
<dbReference type="Pfam" id="PF01917">
    <property type="entry name" value="Flagellin_arch-type"/>
    <property type="match status" value="1"/>
</dbReference>
<comment type="subcellular location">
    <subcellularLocation>
        <location evidence="1 4">Archaeal flagellum</location>
    </subcellularLocation>
</comment>
<dbReference type="GO" id="GO:0097589">
    <property type="term" value="C:archaeal-type flagellum"/>
    <property type="evidence" value="ECO:0007669"/>
    <property type="project" value="UniProtKB-SubCell"/>
</dbReference>
<dbReference type="GO" id="GO:0097588">
    <property type="term" value="P:archaeal or bacterial-type flagellum-dependent cell motility"/>
    <property type="evidence" value="ECO:0007669"/>
    <property type="project" value="InterPro"/>
</dbReference>
<evidence type="ECO:0000256" key="6">
    <source>
        <dbReference type="SAM" id="Phobius"/>
    </source>
</evidence>
<sequence>MNRFSTETTVLTSGEEARGPDWRQHNMFEDNETDRGQVGIGTLIVFIAMVLVAAIAAGVLVNTAGFLQATAEDAGQESVDKVTNRLDVVSSHGLVNDTGSSKAVDSLNLTVRLAAGSGAVSLEDTTIKYVSDTTARNLVYNDETDSSGETLQNVTQSADGFSGGLNSTEYTAYSLDDADDSSFPVLNGQADRFEIVINTSVVEQNGAGLSTGDSVELDITSRSGGSTQVIFTMPQQLAGQTDNDPVPL</sequence>
<keyword evidence="6" id="KW-1133">Transmembrane helix</keyword>
<dbReference type="SMR" id="A0A1H3K4D1"/>
<keyword evidence="8" id="KW-1185">Reference proteome</keyword>
<keyword evidence="7" id="KW-0969">Cilium</keyword>
<evidence type="ECO:0000313" key="8">
    <source>
        <dbReference type="Proteomes" id="UP000199170"/>
    </source>
</evidence>
<name>A0A1H3K4D1_9EURY</name>
<dbReference type="InterPro" id="IPR002774">
    <property type="entry name" value="Flagellin_arc-type"/>
</dbReference>
<comment type="function">
    <text evidence="4">Flagellin is the subunit protein which polymerizes to form the filaments of archaeal flagella.</text>
</comment>
<keyword evidence="6" id="KW-0812">Transmembrane</keyword>
<dbReference type="InterPro" id="IPR013373">
    <property type="entry name" value="Flagellin/pilin_N_arc"/>
</dbReference>
<dbReference type="PANTHER" id="PTHR35903">
    <property type="entry name" value="FLAGELLIN B1"/>
    <property type="match status" value="1"/>
</dbReference>
<gene>
    <name evidence="7" type="ORF">SAMN04487946_1172</name>
</gene>
<dbReference type="STRING" id="660517.SAMN04487946_1172"/>
<dbReference type="PANTHER" id="PTHR35903:SF1">
    <property type="entry name" value="FLAGELLIN B1"/>
    <property type="match status" value="1"/>
</dbReference>
<evidence type="ECO:0000256" key="1">
    <source>
        <dbReference type="ARBA" id="ARBA00004618"/>
    </source>
</evidence>